<dbReference type="EMBL" id="ADMT01000093">
    <property type="protein sequence ID" value="EFF83763.1"/>
    <property type="molecule type" value="Genomic_DNA"/>
</dbReference>
<comment type="cofactor">
    <cofactor evidence="9">
        <name>Mg(2+)</name>
        <dbReference type="ChEBI" id="CHEBI:18420"/>
    </cofactor>
</comment>
<comment type="subunit">
    <text evidence="9">Component of the RNA degradosome, which is a multiprotein complex involved in RNA processing and mRNA degradation.</text>
</comment>
<dbReference type="GO" id="GO:0003723">
    <property type="term" value="F:RNA binding"/>
    <property type="evidence" value="ECO:0007669"/>
    <property type="project" value="UniProtKB-UniRule"/>
</dbReference>
<dbReference type="HAMAP" id="MF_01595">
    <property type="entry name" value="PNPase"/>
    <property type="match status" value="1"/>
</dbReference>
<dbReference type="SMART" id="SM00316">
    <property type="entry name" value="S1"/>
    <property type="match status" value="1"/>
</dbReference>
<reference evidence="12" key="1">
    <citation type="submission" date="2010-03" db="EMBL/GenBank/DDBJ databases">
        <title>Complete sequence of Mobiluncus curtisii ATCC 43063.</title>
        <authorList>
            <person name="Muzny D."/>
            <person name="Qin X."/>
            <person name="Deng J."/>
            <person name="Jiang H."/>
            <person name="Liu Y."/>
            <person name="Qu J."/>
            <person name="Song X.-Z."/>
            <person name="Zhang L."/>
            <person name="Thornton R."/>
            <person name="Coyle M."/>
            <person name="Francisco L."/>
            <person name="Jackson L."/>
            <person name="Javaid M."/>
            <person name="Korchina V."/>
            <person name="Kovar C."/>
            <person name="Mata R."/>
            <person name="Mathew T."/>
            <person name="Ngo R."/>
            <person name="Nguyen L."/>
            <person name="Nguyen N."/>
            <person name="Okwuonu G."/>
            <person name="Ongeri F."/>
            <person name="Pham C."/>
            <person name="Simmons D."/>
            <person name="Wilczek-Boney K."/>
            <person name="Hale W."/>
            <person name="Jakkamsetti A."/>
            <person name="Pham P."/>
            <person name="Ruth R."/>
            <person name="San Lucas F."/>
            <person name="Warren J."/>
            <person name="Zhang J."/>
            <person name="Zhao Z."/>
            <person name="Zhou C."/>
            <person name="Zhu D."/>
            <person name="Lee S."/>
            <person name="Bess C."/>
            <person name="Blankenburg K."/>
            <person name="Forbes L."/>
            <person name="Fu Q."/>
            <person name="Gubbala S."/>
            <person name="Hirani K."/>
            <person name="Jayaseelan J.C."/>
            <person name="Lara F."/>
            <person name="Munidasa M."/>
            <person name="Palculict T."/>
            <person name="Patil S."/>
            <person name="Pu L.-L."/>
            <person name="Saada N."/>
            <person name="Tang L."/>
            <person name="Weissenberger G."/>
            <person name="Zhu Y."/>
            <person name="Hemphill L."/>
            <person name="Shang Y."/>
            <person name="Youmans B."/>
            <person name="Ayvaz T."/>
            <person name="Ross M."/>
            <person name="Santibanez J."/>
            <person name="Aqrawi P."/>
            <person name="Gross S."/>
            <person name="Joshi V."/>
            <person name="Fowler G."/>
            <person name="Nazareth L."/>
            <person name="Reid J."/>
            <person name="Worley K."/>
            <person name="Petrosino J."/>
            <person name="Highlander S."/>
            <person name="Gibbs R."/>
            <person name="Gibbs R."/>
        </authorList>
    </citation>
    <scope>NUCLEOTIDE SEQUENCE [LARGE SCALE GENOMIC DNA]</scope>
    <source>
        <strain evidence="12">ATCC 19194</strain>
    </source>
</reference>
<dbReference type="InterPro" id="IPR012162">
    <property type="entry name" value="PNPase"/>
</dbReference>
<dbReference type="CDD" id="cd11363">
    <property type="entry name" value="RNase_PH_PNPase_1"/>
    <property type="match status" value="1"/>
</dbReference>
<dbReference type="InterPro" id="IPR015847">
    <property type="entry name" value="ExoRNase_PH_dom2"/>
</dbReference>
<comment type="subcellular location">
    <subcellularLocation>
        <location evidence="1 9">Cytoplasm</location>
    </subcellularLocation>
</comment>
<dbReference type="SUPFAM" id="SSF55666">
    <property type="entry name" value="Ribonuclease PH domain 2-like"/>
    <property type="match status" value="2"/>
</dbReference>
<evidence type="ECO:0000256" key="3">
    <source>
        <dbReference type="ARBA" id="ARBA00022490"/>
    </source>
</evidence>
<evidence type="ECO:0000256" key="1">
    <source>
        <dbReference type="ARBA" id="ARBA00004496"/>
    </source>
</evidence>
<organism evidence="11 12">
    <name type="scientific">Acinetobacter haemolyticus ATCC 19194</name>
    <dbReference type="NCBI Taxonomy" id="707232"/>
    <lineage>
        <taxon>Bacteria</taxon>
        <taxon>Pseudomonadati</taxon>
        <taxon>Pseudomonadota</taxon>
        <taxon>Gammaproteobacteria</taxon>
        <taxon>Moraxellales</taxon>
        <taxon>Moraxellaceae</taxon>
        <taxon>Acinetobacter</taxon>
    </lineage>
</organism>
<dbReference type="GO" id="GO:0004654">
    <property type="term" value="F:polyribonucleotide nucleotidyltransferase activity"/>
    <property type="evidence" value="ECO:0007669"/>
    <property type="project" value="UniProtKB-UniRule"/>
</dbReference>
<dbReference type="Gene3D" id="2.40.50.140">
    <property type="entry name" value="Nucleic acid-binding proteins"/>
    <property type="match status" value="1"/>
</dbReference>
<dbReference type="PANTHER" id="PTHR11252">
    <property type="entry name" value="POLYRIBONUCLEOTIDE NUCLEOTIDYLTRANSFERASE"/>
    <property type="match status" value="1"/>
</dbReference>
<dbReference type="PIRSF" id="PIRSF005499">
    <property type="entry name" value="PNPase"/>
    <property type="match status" value="1"/>
</dbReference>
<feature type="binding site" evidence="9">
    <location>
        <position position="511"/>
    </location>
    <ligand>
        <name>Mg(2+)</name>
        <dbReference type="ChEBI" id="CHEBI:18420"/>
    </ligand>
</feature>
<dbReference type="FunFam" id="3.30.230.70:FF:000002">
    <property type="entry name" value="Polyribonucleotide nucleotidyltransferase"/>
    <property type="match status" value="1"/>
</dbReference>
<dbReference type="Proteomes" id="UP000003085">
    <property type="component" value="Unassembled WGS sequence"/>
</dbReference>
<dbReference type="GO" id="GO:0000287">
    <property type="term" value="F:magnesium ion binding"/>
    <property type="evidence" value="ECO:0007669"/>
    <property type="project" value="UniProtKB-UniRule"/>
</dbReference>
<dbReference type="Pfam" id="PF03726">
    <property type="entry name" value="PNPase"/>
    <property type="match status" value="1"/>
</dbReference>
<dbReference type="Gene3D" id="3.30.230.70">
    <property type="entry name" value="GHMP Kinase, N-terminal domain"/>
    <property type="match status" value="2"/>
</dbReference>
<dbReference type="GO" id="GO:0005829">
    <property type="term" value="C:cytosol"/>
    <property type="evidence" value="ECO:0007669"/>
    <property type="project" value="TreeGrafter"/>
</dbReference>
<dbReference type="InterPro" id="IPR036345">
    <property type="entry name" value="ExoRNase_PH_dom2_sf"/>
</dbReference>
<comment type="similarity">
    <text evidence="2 9">Belongs to the polyribonucleotide nucleotidyltransferase family.</text>
</comment>
<dbReference type="PROSITE" id="PS50126">
    <property type="entry name" value="S1"/>
    <property type="match status" value="1"/>
</dbReference>
<dbReference type="Pfam" id="PF03725">
    <property type="entry name" value="RNase_PH_C"/>
    <property type="match status" value="1"/>
</dbReference>
<dbReference type="InterPro" id="IPR003029">
    <property type="entry name" value="S1_domain"/>
</dbReference>
<dbReference type="InterPro" id="IPR027408">
    <property type="entry name" value="PNPase/RNase_PH_dom_sf"/>
</dbReference>
<dbReference type="Pfam" id="PF00575">
    <property type="entry name" value="S1"/>
    <property type="match status" value="1"/>
</dbReference>
<dbReference type="FunFam" id="3.30.230.70:FF:000001">
    <property type="entry name" value="Polyribonucleotide nucleotidyltransferase"/>
    <property type="match status" value="1"/>
</dbReference>
<dbReference type="Gene3D" id="3.30.1370.10">
    <property type="entry name" value="K Homology domain, type 1"/>
    <property type="match status" value="1"/>
</dbReference>
<dbReference type="HOGENOM" id="CLU_004217_2_2_6"/>
<dbReference type="InterPro" id="IPR004087">
    <property type="entry name" value="KH_dom"/>
</dbReference>
<evidence type="ECO:0000256" key="8">
    <source>
        <dbReference type="ARBA" id="ARBA00022884"/>
    </source>
</evidence>
<evidence type="ECO:0000256" key="2">
    <source>
        <dbReference type="ARBA" id="ARBA00007404"/>
    </source>
</evidence>
<dbReference type="InterPro" id="IPR015848">
    <property type="entry name" value="PNPase_PH_RNA-bd_bac/org-type"/>
</dbReference>
<keyword evidence="6 9" id="KW-0479">Metal-binding</keyword>
<accession>D4XM28</accession>
<dbReference type="FunFam" id="3.30.1370.10:FF:000001">
    <property type="entry name" value="Polyribonucleotide nucleotidyltransferase"/>
    <property type="match status" value="1"/>
</dbReference>
<protein>
    <recommendedName>
        <fullName evidence="9">Polyribonucleotide nucleotidyltransferase</fullName>
        <ecNumber evidence="9">2.7.7.8</ecNumber>
    </recommendedName>
    <alternativeName>
        <fullName evidence="9">Polynucleotide phosphorylase</fullName>
        <shortName evidence="9">PNPase</shortName>
    </alternativeName>
</protein>
<comment type="caution">
    <text evidence="11">The sequence shown here is derived from an EMBL/GenBank/DDBJ whole genome shotgun (WGS) entry which is preliminary data.</text>
</comment>
<feature type="binding site" evidence="9">
    <location>
        <position position="505"/>
    </location>
    <ligand>
        <name>Mg(2+)</name>
        <dbReference type="ChEBI" id="CHEBI:18420"/>
    </ligand>
</feature>
<dbReference type="CDD" id="cd11364">
    <property type="entry name" value="RNase_PH_PNPase_2"/>
    <property type="match status" value="1"/>
</dbReference>
<dbReference type="CDD" id="cd04472">
    <property type="entry name" value="S1_PNPase"/>
    <property type="match status" value="1"/>
</dbReference>
<keyword evidence="3 9" id="KW-0963">Cytoplasm</keyword>
<feature type="domain" description="S1 motif" evidence="10">
    <location>
        <begin position="641"/>
        <end position="709"/>
    </location>
</feature>
<evidence type="ECO:0000256" key="6">
    <source>
        <dbReference type="ARBA" id="ARBA00022723"/>
    </source>
</evidence>
<comment type="catalytic activity">
    <reaction evidence="9">
        <text>RNA(n+1) + phosphate = RNA(n) + a ribonucleoside 5'-diphosphate</text>
        <dbReference type="Rhea" id="RHEA:22096"/>
        <dbReference type="Rhea" id="RHEA-COMP:14527"/>
        <dbReference type="Rhea" id="RHEA-COMP:17342"/>
        <dbReference type="ChEBI" id="CHEBI:43474"/>
        <dbReference type="ChEBI" id="CHEBI:57930"/>
        <dbReference type="ChEBI" id="CHEBI:140395"/>
        <dbReference type="EC" id="2.7.7.8"/>
    </reaction>
</comment>
<keyword evidence="4 9" id="KW-0808">Transferase</keyword>
<evidence type="ECO:0000313" key="12">
    <source>
        <dbReference type="Proteomes" id="UP000003085"/>
    </source>
</evidence>
<dbReference type="GO" id="GO:0006396">
    <property type="term" value="P:RNA processing"/>
    <property type="evidence" value="ECO:0007669"/>
    <property type="project" value="InterPro"/>
</dbReference>
<dbReference type="EC" id="2.7.7.8" evidence="9"/>
<dbReference type="FunFam" id="2.40.50.140:FF:000023">
    <property type="entry name" value="Polyribonucleotide nucleotidyltransferase"/>
    <property type="match status" value="1"/>
</dbReference>
<dbReference type="InterPro" id="IPR036612">
    <property type="entry name" value="KH_dom_type_1_sf"/>
</dbReference>
<keyword evidence="8 9" id="KW-0694">RNA-binding</keyword>
<dbReference type="InterPro" id="IPR012340">
    <property type="entry name" value="NA-bd_OB-fold"/>
</dbReference>
<sequence>MPNLRGLTRIKTRKIQYMSMFNIIRKEFQFGQHQVVLETGRVARQANTVLVTMGGVTVLVAVVAQPKAKAGQDFFPLTVNYQEKQYAAGRIPGGYGKREGRASEAETLISRLIDRPIRPLFPEGYFNEIQVTATVVSSDKTMDADIAAMLGTSAALSIAGTPFRGPIGGARVGLINGEYVLNPNFEQLAQSDLDLVVAGTESAVLMVESEAKELSEDQMLGAVLFGHDEMQIAIQAIKEFAAAAGAKESDWVAPAKNEALLEQLKTAFEAKISEAYTIAVKQDRYAALDALYAEAVAQFVPENDETGIADEVNELFEDLKYRTVRDNILSGKPRIDGRDTKTVRGIDVQVGVLDRAHGSALFTRGETQALVTTTLGNTRDALMVDTLAGTKTDNFMLHYNFPAYSVGETGRESGPKRREIGHGRLARRGVQAVLPAADRFPYVIRIVSDITESNGSSSMASVCGASLSLMDAGVPLKAPVAGIAMGLVKEGERFAVLSDILGDEDHLGDMDFKVAGSANGITALQMDIKIEGITEEIMEVALNQAFAGRMHILNEMNKVISRARAEISANAPTFEVININPDKIRDVIGKGGATIRAITEETKAAIDIEDNGTVRVFGETKAAARAAIAKIQALTAEVEPGKIYDGKVIRIVEFGAFVNIMPGTDGLLHISQISNERIANVTDVLKEGQELKVQVADVDNRGRIKLTMKDIEQA</sequence>
<dbReference type="InterPro" id="IPR020568">
    <property type="entry name" value="Ribosomal_Su5_D2-typ_SF"/>
</dbReference>
<dbReference type="Pfam" id="PF01138">
    <property type="entry name" value="RNase_PH"/>
    <property type="match status" value="2"/>
</dbReference>
<keyword evidence="7 9" id="KW-0460">Magnesium</keyword>
<dbReference type="PROSITE" id="PS50084">
    <property type="entry name" value="KH_TYPE_1"/>
    <property type="match status" value="1"/>
</dbReference>
<name>D4XM28_ACIHA</name>
<dbReference type="AlphaFoldDB" id="D4XM28"/>
<dbReference type="InterPro" id="IPR004088">
    <property type="entry name" value="KH_dom_type_1"/>
</dbReference>
<dbReference type="InterPro" id="IPR001247">
    <property type="entry name" value="ExoRNase_PH_dom1"/>
</dbReference>
<dbReference type="SUPFAM" id="SSF54211">
    <property type="entry name" value="Ribosomal protein S5 domain 2-like"/>
    <property type="match status" value="2"/>
</dbReference>
<evidence type="ECO:0000256" key="4">
    <source>
        <dbReference type="ARBA" id="ARBA00022679"/>
    </source>
</evidence>
<evidence type="ECO:0000313" key="11">
    <source>
        <dbReference type="EMBL" id="EFF83763.1"/>
    </source>
</evidence>
<evidence type="ECO:0000256" key="5">
    <source>
        <dbReference type="ARBA" id="ARBA00022695"/>
    </source>
</evidence>
<comment type="function">
    <text evidence="9">Involved in mRNA degradation. Catalyzes the phosphorolysis of single-stranded polyribonucleotides processively in the 3'- to 5'-direction.</text>
</comment>
<dbReference type="NCBIfam" id="NF008805">
    <property type="entry name" value="PRK11824.1"/>
    <property type="match status" value="1"/>
</dbReference>
<dbReference type="SMART" id="SM00322">
    <property type="entry name" value="KH"/>
    <property type="match status" value="1"/>
</dbReference>
<keyword evidence="5 9" id="KW-0548">Nucleotidyltransferase</keyword>
<dbReference type="SUPFAM" id="SSF54791">
    <property type="entry name" value="Eukaryotic type KH-domain (KH-domain type I)"/>
    <property type="match status" value="1"/>
</dbReference>
<dbReference type="SUPFAM" id="SSF50249">
    <property type="entry name" value="Nucleic acid-binding proteins"/>
    <property type="match status" value="1"/>
</dbReference>
<gene>
    <name evidence="9 11" type="primary">pnp</name>
    <name evidence="11" type="ORF">HMP0015_0770</name>
</gene>
<dbReference type="PANTHER" id="PTHR11252:SF0">
    <property type="entry name" value="POLYRIBONUCLEOTIDE NUCLEOTIDYLTRANSFERASE 1, MITOCHONDRIAL"/>
    <property type="match status" value="1"/>
</dbReference>
<dbReference type="GO" id="GO:0000175">
    <property type="term" value="F:3'-5'-RNA exonuclease activity"/>
    <property type="evidence" value="ECO:0007669"/>
    <property type="project" value="TreeGrafter"/>
</dbReference>
<evidence type="ECO:0000259" key="10">
    <source>
        <dbReference type="PROSITE" id="PS50126"/>
    </source>
</evidence>
<dbReference type="NCBIfam" id="TIGR03591">
    <property type="entry name" value="polynuc_phos"/>
    <property type="match status" value="1"/>
</dbReference>
<dbReference type="Pfam" id="PF00013">
    <property type="entry name" value="KH_1"/>
    <property type="match status" value="1"/>
</dbReference>
<evidence type="ECO:0000256" key="9">
    <source>
        <dbReference type="HAMAP-Rule" id="MF_01595"/>
    </source>
</evidence>
<proteinExistence type="inferred from homology"/>
<dbReference type="CDD" id="cd02393">
    <property type="entry name" value="KH-I_PNPase"/>
    <property type="match status" value="1"/>
</dbReference>
<evidence type="ECO:0000256" key="7">
    <source>
        <dbReference type="ARBA" id="ARBA00022842"/>
    </source>
</evidence>
<dbReference type="GO" id="GO:0006402">
    <property type="term" value="P:mRNA catabolic process"/>
    <property type="evidence" value="ECO:0007669"/>
    <property type="project" value="UniProtKB-UniRule"/>
</dbReference>